<keyword evidence="4 7" id="KW-0326">Glycosidase</keyword>
<evidence type="ECO:0000313" key="8">
    <source>
        <dbReference type="Proteomes" id="UP000204551"/>
    </source>
</evidence>
<reference evidence="7 8" key="1">
    <citation type="submission" date="2017-07" db="EMBL/GenBank/DDBJ databases">
        <title>Genome Sequence of Arenibacter algicola Strain SMS7 Isolated from a culture of the Diatom Skeletonema marinoi.</title>
        <authorList>
            <person name="Topel M."/>
            <person name="Pinder M.I.M."/>
            <person name="Johansson O.N."/>
            <person name="Kourtchenko O."/>
            <person name="Godhe A."/>
            <person name="Clarke A.K."/>
        </authorList>
    </citation>
    <scope>NUCLEOTIDE SEQUENCE [LARGE SCALE GENOMIC DNA]</scope>
    <source>
        <strain evidence="7 8">SMS7</strain>
    </source>
</reference>
<dbReference type="GO" id="GO:0016810">
    <property type="term" value="F:hydrolase activity, acting on carbon-nitrogen (but not peptide) bonds"/>
    <property type="evidence" value="ECO:0007669"/>
    <property type="project" value="InterPro"/>
</dbReference>
<dbReference type="Gene3D" id="3.20.20.370">
    <property type="entry name" value="Glycoside hydrolase/deacetylase"/>
    <property type="match status" value="1"/>
</dbReference>
<dbReference type="CDD" id="cd10917">
    <property type="entry name" value="CE4_NodB_like_6s_7s"/>
    <property type="match status" value="1"/>
</dbReference>
<sequence>MKKYILLIGIIVLILSCANSRTKESSAIAVVRINQLGYLPESIKVAVFGAKDKVVLESFTLHNAETDEEVFASTSPEPKGAYGPFESTYRLNFSKFITPGTYYIKAKAIKSPIFQINADVYDHTADFLLEYMRQQRCGYNPYLTDSCHLDDGYILYNPTKEGQRIDVTGGWHDATDYLQYTATSANAVSQLLLSYRDNPKAFGDAYRANGLPGPNGIPDILDEAKWGMDWLKKMNPSPTEFYNQIADDRDHAGYRLPNKDSVVYDPNRKGRPVYLASGEKQGVLKYKNRSNGVASTAGKYASAFALGAMVLNDFYPDYTEDLPKRAIDAYKYGVQNPGVSQTAPGGAPYFYEEDNWVDDMEFAASSLYKLTQNKNFKEQAMKYASEEKITPWIGRDTVVHYQYYPFMNTGHYELASALNDKEKETVASYYDMGLQLLHDRGKDNPFYIGVPFVWCSNNLVTAAVTQSRLYHRLTGDETYLEMEAALRDWLFGCNIWGTSMIVGLPEHGDTPVDPHSSLNLLEGYQTDGGLIDGPVYGSIANSLIGVELHDADEYAEFQSDLVVYQDDVGSFSTNEPTMDGTACLVYYLSAMEDNSLANGRHKKHYTYDGSGAIIRGDTLEKKIHLMFSGDEYADGAEEILNTLHKNDIKASFFFTGNFYRNEEFALYIKKAKEQGHYLGAHSDRHLLYNDWQDKKLLVSQEKFKSDLKANYKEMEKHGIRKEDATFFLPPFEWNDEIITQWADQMDITIINYSPGTFSHADYTTPKMENYKSTDTIIQSIFSYEQKENLNGFMLLSHVGTDSDRTDKFYYKLDYVVKSLKERGYEFVPLEDLMDFKN</sequence>
<gene>
    <name evidence="7" type="primary">celD</name>
    <name evidence="7" type="ORF">AREALGSMS7_01748</name>
</gene>
<proteinExistence type="inferred from homology"/>
<dbReference type="SUPFAM" id="SSF48208">
    <property type="entry name" value="Six-hairpin glycosidases"/>
    <property type="match status" value="1"/>
</dbReference>
<evidence type="ECO:0000313" key="7">
    <source>
        <dbReference type="EMBL" id="ASO05214.1"/>
    </source>
</evidence>
<dbReference type="Pfam" id="PF02927">
    <property type="entry name" value="CelD_N"/>
    <property type="match status" value="1"/>
</dbReference>
<evidence type="ECO:0000256" key="4">
    <source>
        <dbReference type="ARBA" id="ARBA00023295"/>
    </source>
</evidence>
<dbReference type="InterPro" id="IPR012341">
    <property type="entry name" value="6hp_glycosidase-like_sf"/>
</dbReference>
<evidence type="ECO:0000256" key="1">
    <source>
        <dbReference type="ARBA" id="ARBA00007072"/>
    </source>
</evidence>
<accession>A0A221UV47</accession>
<dbReference type="Pfam" id="PF00759">
    <property type="entry name" value="Glyco_hydro_9"/>
    <property type="match status" value="1"/>
</dbReference>
<dbReference type="CDD" id="cd02850">
    <property type="entry name" value="E_set_Cellulase_N"/>
    <property type="match status" value="1"/>
</dbReference>
<dbReference type="PROSITE" id="PS51677">
    <property type="entry name" value="NODB"/>
    <property type="match status" value="1"/>
</dbReference>
<dbReference type="Gene3D" id="2.60.40.10">
    <property type="entry name" value="Immunoglobulins"/>
    <property type="match status" value="1"/>
</dbReference>
<dbReference type="GO" id="GO:0000272">
    <property type="term" value="P:polysaccharide catabolic process"/>
    <property type="evidence" value="ECO:0007669"/>
    <property type="project" value="UniProtKB-KW"/>
</dbReference>
<keyword evidence="2 7" id="KW-0378">Hydrolase</keyword>
<organism evidence="7 8">
    <name type="scientific">Arenibacter algicola</name>
    <dbReference type="NCBI Taxonomy" id="616991"/>
    <lineage>
        <taxon>Bacteria</taxon>
        <taxon>Pseudomonadati</taxon>
        <taxon>Bacteroidota</taxon>
        <taxon>Flavobacteriia</taxon>
        <taxon>Flavobacteriales</taxon>
        <taxon>Flavobacteriaceae</taxon>
        <taxon>Arenibacter</taxon>
    </lineage>
</organism>
<dbReference type="SUPFAM" id="SSF88713">
    <property type="entry name" value="Glycoside hydrolase/deacetylase"/>
    <property type="match status" value="1"/>
</dbReference>
<evidence type="ECO:0000256" key="5">
    <source>
        <dbReference type="ARBA" id="ARBA00023326"/>
    </source>
</evidence>
<keyword evidence="3" id="KW-0119">Carbohydrate metabolism</keyword>
<dbReference type="PROSITE" id="PS51257">
    <property type="entry name" value="PROKAR_LIPOPROTEIN"/>
    <property type="match status" value="1"/>
</dbReference>
<evidence type="ECO:0000256" key="2">
    <source>
        <dbReference type="ARBA" id="ARBA00022801"/>
    </source>
</evidence>
<dbReference type="InterPro" id="IPR001701">
    <property type="entry name" value="Glyco_hydro_9"/>
</dbReference>
<protein>
    <submittedName>
        <fullName evidence="7">Endoglucanase D</fullName>
        <ecNumber evidence="7">3.2.1.4</ecNumber>
    </submittedName>
</protein>
<dbReference type="Proteomes" id="UP000204551">
    <property type="component" value="Chromosome"/>
</dbReference>
<feature type="domain" description="NodB homology" evidence="6">
    <location>
        <begin position="621"/>
        <end position="827"/>
    </location>
</feature>
<dbReference type="EC" id="3.2.1.4" evidence="7"/>
<dbReference type="KEGG" id="aalg:AREALGSMS7_01748"/>
<dbReference type="InterPro" id="IPR002509">
    <property type="entry name" value="NODB_dom"/>
</dbReference>
<comment type="similarity">
    <text evidence="1">Belongs to the glycosyl hydrolase 9 (cellulase E) family.</text>
</comment>
<dbReference type="Pfam" id="PF01522">
    <property type="entry name" value="Polysacc_deac_1"/>
    <property type="match status" value="1"/>
</dbReference>
<dbReference type="PANTHER" id="PTHR22298">
    <property type="entry name" value="ENDO-1,4-BETA-GLUCANASE"/>
    <property type="match status" value="1"/>
</dbReference>
<dbReference type="InterPro" id="IPR008928">
    <property type="entry name" value="6-hairpin_glycosidase_sf"/>
</dbReference>
<dbReference type="AlphaFoldDB" id="A0A221UV47"/>
<dbReference type="InterPro" id="IPR011330">
    <property type="entry name" value="Glyco_hydro/deAcase_b/a-brl"/>
</dbReference>
<dbReference type="Gene3D" id="1.50.10.10">
    <property type="match status" value="1"/>
</dbReference>
<name>A0A221UV47_9FLAO</name>
<dbReference type="InterPro" id="IPR004197">
    <property type="entry name" value="Cellulase_Ig-like"/>
</dbReference>
<keyword evidence="5" id="KW-0624">Polysaccharide degradation</keyword>
<dbReference type="InterPro" id="IPR013783">
    <property type="entry name" value="Ig-like_fold"/>
</dbReference>
<evidence type="ECO:0000256" key="3">
    <source>
        <dbReference type="ARBA" id="ARBA00023277"/>
    </source>
</evidence>
<dbReference type="RefSeq" id="WP_093978023.1">
    <property type="nucleotide sequence ID" value="NZ_CP022515.1"/>
</dbReference>
<evidence type="ECO:0000259" key="6">
    <source>
        <dbReference type="PROSITE" id="PS51677"/>
    </source>
</evidence>
<dbReference type="InterPro" id="IPR014756">
    <property type="entry name" value="Ig_E-set"/>
</dbReference>
<dbReference type="EMBL" id="CP022515">
    <property type="protein sequence ID" value="ASO05214.1"/>
    <property type="molecule type" value="Genomic_DNA"/>
</dbReference>
<dbReference type="GO" id="GO:0008810">
    <property type="term" value="F:cellulase activity"/>
    <property type="evidence" value="ECO:0007669"/>
    <property type="project" value="UniProtKB-EC"/>
</dbReference>
<dbReference type="SUPFAM" id="SSF81296">
    <property type="entry name" value="E set domains"/>
    <property type="match status" value="1"/>
</dbReference>